<feature type="compositionally biased region" description="Acidic residues" evidence="1">
    <location>
        <begin position="157"/>
        <end position="168"/>
    </location>
</feature>
<reference evidence="3" key="2">
    <citation type="submission" date="2024-06" db="UniProtKB">
        <authorList>
            <consortium name="EnsemblMetazoa"/>
        </authorList>
    </citation>
    <scope>IDENTIFICATION</scope>
</reference>
<evidence type="ECO:0000313" key="4">
    <source>
        <dbReference type="Proteomes" id="UP000007879"/>
    </source>
</evidence>
<proteinExistence type="predicted"/>
<dbReference type="Proteomes" id="UP000007879">
    <property type="component" value="Unassembled WGS sequence"/>
</dbReference>
<keyword evidence="4" id="KW-1185">Reference proteome</keyword>
<feature type="chain" id="PRO_5042983343" evidence="2">
    <location>
        <begin position="22"/>
        <end position="397"/>
    </location>
</feature>
<dbReference type="GeneID" id="109580491"/>
<feature type="compositionally biased region" description="Acidic residues" evidence="1">
    <location>
        <begin position="180"/>
        <end position="196"/>
    </location>
</feature>
<feature type="compositionally biased region" description="Basic and acidic residues" evidence="1">
    <location>
        <begin position="325"/>
        <end position="397"/>
    </location>
</feature>
<dbReference type="RefSeq" id="XP_019849291.1">
    <property type="nucleotide sequence ID" value="XM_019993732.1"/>
</dbReference>
<dbReference type="AlphaFoldDB" id="A0AAN0IXX6"/>
<feature type="compositionally biased region" description="Basic and acidic residues" evidence="1">
    <location>
        <begin position="229"/>
        <end position="254"/>
    </location>
</feature>
<feature type="signal peptide" evidence="2">
    <location>
        <begin position="1"/>
        <end position="21"/>
    </location>
</feature>
<dbReference type="EnsemblMetazoa" id="XM_019993732.1">
    <property type="protein sequence ID" value="XP_019849291.1"/>
    <property type="gene ID" value="LOC109580491"/>
</dbReference>
<evidence type="ECO:0000313" key="3">
    <source>
        <dbReference type="EnsemblMetazoa" id="XP_019849291.1"/>
    </source>
</evidence>
<feature type="compositionally biased region" description="Low complexity" evidence="1">
    <location>
        <begin position="142"/>
        <end position="155"/>
    </location>
</feature>
<evidence type="ECO:0000256" key="2">
    <source>
        <dbReference type="SAM" id="SignalP"/>
    </source>
</evidence>
<accession>A0AAN0IXX6</accession>
<name>A0AAN0IXX6_AMPQE</name>
<dbReference type="KEGG" id="aqu:109580491"/>
<organism evidence="3 4">
    <name type="scientific">Amphimedon queenslandica</name>
    <name type="common">Sponge</name>
    <dbReference type="NCBI Taxonomy" id="400682"/>
    <lineage>
        <taxon>Eukaryota</taxon>
        <taxon>Metazoa</taxon>
        <taxon>Porifera</taxon>
        <taxon>Demospongiae</taxon>
        <taxon>Heteroscleromorpha</taxon>
        <taxon>Haplosclerida</taxon>
        <taxon>Niphatidae</taxon>
        <taxon>Amphimedon</taxon>
    </lineage>
</organism>
<evidence type="ECO:0000256" key="1">
    <source>
        <dbReference type="SAM" id="MobiDB-lite"/>
    </source>
</evidence>
<protein>
    <submittedName>
        <fullName evidence="3">Uncharacterized protein</fullName>
    </submittedName>
</protein>
<keyword evidence="2" id="KW-0732">Signal</keyword>
<feature type="region of interest" description="Disordered" evidence="1">
    <location>
        <begin position="115"/>
        <end position="272"/>
    </location>
</feature>
<reference evidence="4" key="1">
    <citation type="journal article" date="2010" name="Nature">
        <title>The Amphimedon queenslandica genome and the evolution of animal complexity.</title>
        <authorList>
            <person name="Srivastava M."/>
            <person name="Simakov O."/>
            <person name="Chapman J."/>
            <person name="Fahey B."/>
            <person name="Gauthier M.E."/>
            <person name="Mitros T."/>
            <person name="Richards G.S."/>
            <person name="Conaco C."/>
            <person name="Dacre M."/>
            <person name="Hellsten U."/>
            <person name="Larroux C."/>
            <person name="Putnam N.H."/>
            <person name="Stanke M."/>
            <person name="Adamska M."/>
            <person name="Darling A."/>
            <person name="Degnan S.M."/>
            <person name="Oakley T.H."/>
            <person name="Plachetzki D.C."/>
            <person name="Zhai Y."/>
            <person name="Adamski M."/>
            <person name="Calcino A."/>
            <person name="Cummins S.F."/>
            <person name="Goodstein D.M."/>
            <person name="Harris C."/>
            <person name="Jackson D.J."/>
            <person name="Leys S.P."/>
            <person name="Shu S."/>
            <person name="Woodcroft B.J."/>
            <person name="Vervoort M."/>
            <person name="Kosik K.S."/>
            <person name="Manning G."/>
            <person name="Degnan B.M."/>
            <person name="Rokhsar D.S."/>
        </authorList>
    </citation>
    <scope>NUCLEOTIDE SEQUENCE [LARGE SCALE GENOMIC DNA]</scope>
</reference>
<sequence length="397" mass="45448">MAPSLSLYVGAFLLLVSLSDARYKLCCDENCKTPISLGRTRNRKVDREEGYLTYPANAKLTIWAKHHNGIEDIWEAEMYGRRGLVNREDVMESIVHCHVPKHWVPLKEEVKDNVEVTPSNDQPKEGENIESAGTDDNKSIDNNEGGTEAAEGNGNDDNSETEVEDDPDYESHDNHMTNNDNEDDEDDDDMEYFGEEGGEKNPSMTAGEYNEKENNGLVNGESETEGSVLEEKEREEKDRSGNIEVKDEEKKEEGESNTDPHINATDPTMIDQSVKELDLTTYSHIQSSLDVTHMSSEMQHKTVLPTFSETPLPTFTEAPIATDSEENKGREEAEMKKEEEEGSRETGEDEMRRKMEEEVEALKREEDERIRREEEERAKKEEEEKKQEEEMRKIEEE</sequence>
<feature type="region of interest" description="Disordered" evidence="1">
    <location>
        <begin position="303"/>
        <end position="397"/>
    </location>
</feature>